<dbReference type="InterPro" id="IPR012338">
    <property type="entry name" value="Beta-lactam/transpept-like"/>
</dbReference>
<gene>
    <name evidence="3" type="ORF">Q7514_03170</name>
</gene>
<dbReference type="PROSITE" id="PS51257">
    <property type="entry name" value="PROKAR_LIPOPROTEIN"/>
    <property type="match status" value="1"/>
</dbReference>
<name>A0ABU7L4Q5_9NOCA</name>
<feature type="signal peptide" evidence="1">
    <location>
        <begin position="1"/>
        <end position="23"/>
    </location>
</feature>
<dbReference type="PANTHER" id="PTHR35333">
    <property type="entry name" value="BETA-LACTAMASE"/>
    <property type="match status" value="1"/>
</dbReference>
<reference evidence="3 4" key="1">
    <citation type="submission" date="2023-07" db="EMBL/GenBank/DDBJ databases">
        <authorList>
            <person name="Girao M."/>
            <person name="Carvalho M.F."/>
        </authorList>
    </citation>
    <scope>NUCLEOTIDE SEQUENCE [LARGE SCALE GENOMIC DNA]</scope>
    <source>
        <strain evidence="3 4">YIM65754</strain>
    </source>
</reference>
<dbReference type="InterPro" id="IPR045155">
    <property type="entry name" value="Beta-lactam_cat"/>
</dbReference>
<evidence type="ECO:0000313" key="4">
    <source>
        <dbReference type="Proteomes" id="UP001336020"/>
    </source>
</evidence>
<dbReference type="InterPro" id="IPR000871">
    <property type="entry name" value="Beta-lactam_class-A"/>
</dbReference>
<proteinExistence type="predicted"/>
<evidence type="ECO:0000256" key="1">
    <source>
        <dbReference type="SAM" id="SignalP"/>
    </source>
</evidence>
<keyword evidence="1" id="KW-0732">Signal</keyword>
<dbReference type="Proteomes" id="UP001336020">
    <property type="component" value="Unassembled WGS sequence"/>
</dbReference>
<dbReference type="RefSeq" id="WP_330131784.1">
    <property type="nucleotide sequence ID" value="NZ_JAUTXY010000001.1"/>
</dbReference>
<organism evidence="3 4">
    <name type="scientific">Rhodococcus artemisiae</name>
    <dbReference type="NCBI Taxonomy" id="714159"/>
    <lineage>
        <taxon>Bacteria</taxon>
        <taxon>Bacillati</taxon>
        <taxon>Actinomycetota</taxon>
        <taxon>Actinomycetes</taxon>
        <taxon>Mycobacteriales</taxon>
        <taxon>Nocardiaceae</taxon>
        <taxon>Rhodococcus</taxon>
    </lineage>
</organism>
<feature type="domain" description="Beta-lactamase class A catalytic" evidence="2">
    <location>
        <begin position="130"/>
        <end position="272"/>
    </location>
</feature>
<dbReference type="PANTHER" id="PTHR35333:SF3">
    <property type="entry name" value="BETA-LACTAMASE-TYPE TRANSPEPTIDASE FOLD CONTAINING PROTEIN"/>
    <property type="match status" value="1"/>
</dbReference>
<protein>
    <recommendedName>
        <fullName evidence="2">Beta-lactamase class A catalytic domain-containing protein</fullName>
    </recommendedName>
</protein>
<sequence>MTRDRFRSGLALLVVTATLSACGAPLHGAPAVGSEVSAGGLHVEADAGTGISDPIRMDALADRIDHATQLATERGAEVTVAVLDRATGTRSVGGVDEPIETASVVKLFIADDLLFREAIGEIVLTDDDYDLIGAMLTRSDDSAASLLWDAFDGPEIVDRVVERHSLPGTVAPPDFWWNTVTTASDILTWYDDLLSGGGGLDEPASARIVGYLIESEPTGTDGYDQQFGLPDGLSYAVDLGSKAGWMCCLDSQWIHLSTGFFGNDHRYVVAVLSRETVTYPDPEYDGWFLPDTSMYDASDDESARHARETVTMVVETVFG</sequence>
<evidence type="ECO:0000313" key="3">
    <source>
        <dbReference type="EMBL" id="MEE2056528.1"/>
    </source>
</evidence>
<accession>A0ABU7L4Q5</accession>
<dbReference type="Pfam" id="PF13354">
    <property type="entry name" value="Beta-lactamase2"/>
    <property type="match status" value="1"/>
</dbReference>
<dbReference type="SUPFAM" id="SSF56601">
    <property type="entry name" value="beta-lactamase/transpeptidase-like"/>
    <property type="match status" value="1"/>
</dbReference>
<dbReference type="EMBL" id="JAUTXY010000001">
    <property type="protein sequence ID" value="MEE2056528.1"/>
    <property type="molecule type" value="Genomic_DNA"/>
</dbReference>
<dbReference type="Gene3D" id="3.40.710.10">
    <property type="entry name" value="DD-peptidase/beta-lactamase superfamily"/>
    <property type="match status" value="1"/>
</dbReference>
<comment type="caution">
    <text evidence="3">The sequence shown here is derived from an EMBL/GenBank/DDBJ whole genome shotgun (WGS) entry which is preliminary data.</text>
</comment>
<feature type="chain" id="PRO_5047220710" description="Beta-lactamase class A catalytic domain-containing protein" evidence="1">
    <location>
        <begin position="24"/>
        <end position="319"/>
    </location>
</feature>
<evidence type="ECO:0000259" key="2">
    <source>
        <dbReference type="Pfam" id="PF13354"/>
    </source>
</evidence>
<keyword evidence="4" id="KW-1185">Reference proteome</keyword>